<dbReference type="GO" id="GO:0006298">
    <property type="term" value="P:mismatch repair"/>
    <property type="evidence" value="ECO:0007669"/>
    <property type="project" value="InterPro"/>
</dbReference>
<dbReference type="GO" id="GO:0030983">
    <property type="term" value="F:mismatched DNA binding"/>
    <property type="evidence" value="ECO:0007669"/>
    <property type="project" value="InterPro"/>
</dbReference>
<gene>
    <name evidence="3" type="ORF">UV8b_04883</name>
</gene>
<dbReference type="RefSeq" id="XP_042998315.1">
    <property type="nucleotide sequence ID" value="XM_043142381.1"/>
</dbReference>
<dbReference type="AlphaFoldDB" id="A0A8E5MI50"/>
<dbReference type="Pfam" id="PF05192">
    <property type="entry name" value="MutS_III"/>
    <property type="match status" value="1"/>
</dbReference>
<reference evidence="3" key="1">
    <citation type="submission" date="2020-03" db="EMBL/GenBank/DDBJ databases">
        <title>A mixture of massive structural variations and highly conserved coding sequences in Ustilaginoidea virens genome.</title>
        <authorList>
            <person name="Zhang K."/>
            <person name="Zhao Z."/>
            <person name="Zhang Z."/>
            <person name="Li Y."/>
            <person name="Hsiang T."/>
            <person name="Sun W."/>
        </authorList>
    </citation>
    <scope>NUCLEOTIDE SEQUENCE</scope>
    <source>
        <strain evidence="3">UV-8b</strain>
    </source>
</reference>
<accession>A0A8E5MI50</accession>
<dbReference type="OrthoDB" id="29596at2759"/>
<dbReference type="GO" id="GO:0005634">
    <property type="term" value="C:nucleus"/>
    <property type="evidence" value="ECO:0007669"/>
    <property type="project" value="TreeGrafter"/>
</dbReference>
<sequence>MRPDIRMPDTFGNDYGDWQQGYIEDDHESPSDVIMALNICNGMMGCAFFDAGNELLKVSDDVPEAAMSVSEQFAEYAQATTLLISNRASPELHDYIQNCLPSYKDILKHISSSEYSTESAIQKLSSAGIDWSSAFESSSKTSADSGFCSSNVLHQLRLDVHQREQLGGPTNALNIENPVSVGCIGAVLSELARKQLASRSMPFEMEPMIRVRSIERFSLKHYAFASPETLQSLQIFHPTFQPKSRPLGPDSRTHGEGENFSIYGLLHRFIHTNQGRSALSALLRKPLSNIEMIESRQQVIALFLRPQNRQTTHDMSQGLRKVKDMKSTLRVFVIQAVKLPRLLHALAASGQHHLINDIASKFDINSLTSIGELIHSTIDFSQGEPQELLTIRPGTDETLDQMKRQYDGLSSFLANAVQSFREECPTWFAKHIRSCVYLPQLGFLLAIEKDADSAERFLEENRSDVWERIFVADDAVHYKNGSMRQLDEKFGDIYCKIAGRLDKLDGNSGADHD</sequence>
<evidence type="ECO:0000313" key="4">
    <source>
        <dbReference type="Proteomes" id="UP000027002"/>
    </source>
</evidence>
<name>A0A8E5MI50_USTVR</name>
<dbReference type="KEGG" id="uvi:66065661"/>
<protein>
    <recommendedName>
        <fullName evidence="2">DNA mismatch repair protein MutS core domain-containing protein</fullName>
    </recommendedName>
</protein>
<dbReference type="Proteomes" id="UP000027002">
    <property type="component" value="Chromosome 4"/>
</dbReference>
<evidence type="ECO:0000256" key="1">
    <source>
        <dbReference type="ARBA" id="ARBA00006271"/>
    </source>
</evidence>
<dbReference type="GO" id="GO:0140664">
    <property type="term" value="F:ATP-dependent DNA damage sensor activity"/>
    <property type="evidence" value="ECO:0007669"/>
    <property type="project" value="InterPro"/>
</dbReference>
<dbReference type="EMBL" id="CP072756">
    <property type="protein sequence ID" value="QUC20642.1"/>
    <property type="molecule type" value="Genomic_DNA"/>
</dbReference>
<dbReference type="InterPro" id="IPR007696">
    <property type="entry name" value="DNA_mismatch_repair_MutS_core"/>
</dbReference>
<dbReference type="GO" id="GO:0051026">
    <property type="term" value="P:chiasma assembly"/>
    <property type="evidence" value="ECO:0007669"/>
    <property type="project" value="TreeGrafter"/>
</dbReference>
<proteinExistence type="inferred from homology"/>
<dbReference type="Gene3D" id="1.10.1420.10">
    <property type="match status" value="1"/>
</dbReference>
<dbReference type="PANTHER" id="PTHR11361">
    <property type="entry name" value="DNA MISMATCH REPAIR PROTEIN MUTS FAMILY MEMBER"/>
    <property type="match status" value="1"/>
</dbReference>
<evidence type="ECO:0000259" key="2">
    <source>
        <dbReference type="Pfam" id="PF05192"/>
    </source>
</evidence>
<organism evidence="3 4">
    <name type="scientific">Ustilaginoidea virens</name>
    <name type="common">Rice false smut fungus</name>
    <name type="synonym">Villosiclava virens</name>
    <dbReference type="NCBI Taxonomy" id="1159556"/>
    <lineage>
        <taxon>Eukaryota</taxon>
        <taxon>Fungi</taxon>
        <taxon>Dikarya</taxon>
        <taxon>Ascomycota</taxon>
        <taxon>Pezizomycotina</taxon>
        <taxon>Sordariomycetes</taxon>
        <taxon>Hypocreomycetidae</taxon>
        <taxon>Hypocreales</taxon>
        <taxon>Clavicipitaceae</taxon>
        <taxon>Ustilaginoidea</taxon>
    </lineage>
</organism>
<dbReference type="InterPro" id="IPR045076">
    <property type="entry name" value="MutS"/>
</dbReference>
<dbReference type="GeneID" id="66065661"/>
<keyword evidence="4" id="KW-1185">Reference proteome</keyword>
<evidence type="ECO:0000313" key="3">
    <source>
        <dbReference type="EMBL" id="QUC20642.1"/>
    </source>
</evidence>
<dbReference type="SUPFAM" id="SSF48334">
    <property type="entry name" value="DNA repair protein MutS, domain III"/>
    <property type="match status" value="1"/>
</dbReference>
<dbReference type="PANTHER" id="PTHR11361:SF20">
    <property type="entry name" value="MUTS PROTEIN HOMOLOG 5"/>
    <property type="match status" value="1"/>
</dbReference>
<comment type="similarity">
    <text evidence="1">Belongs to the DNA mismatch repair MutS family.</text>
</comment>
<feature type="domain" description="DNA mismatch repair protein MutS core" evidence="2">
    <location>
        <begin position="229"/>
        <end position="409"/>
    </location>
</feature>
<dbReference type="InterPro" id="IPR036187">
    <property type="entry name" value="DNA_mismatch_repair_MutS_sf"/>
</dbReference>
<dbReference type="GO" id="GO:0005524">
    <property type="term" value="F:ATP binding"/>
    <property type="evidence" value="ECO:0007669"/>
    <property type="project" value="InterPro"/>
</dbReference>